<gene>
    <name evidence="2" type="ORF">PG991_011906</name>
</gene>
<dbReference type="EMBL" id="JAQQWI010000016">
    <property type="protein sequence ID" value="KAK8009355.1"/>
    <property type="molecule type" value="Genomic_DNA"/>
</dbReference>
<sequence>MTRSSEQSIYGGATPSKPSHAIHEKVKSSKKSIAKGKVDSFMSTINGGGDPVTAVALRPGSSSGSAAERRARIEREMAKVSR</sequence>
<evidence type="ECO:0000313" key="3">
    <source>
        <dbReference type="Proteomes" id="UP001396898"/>
    </source>
</evidence>
<comment type="caution">
    <text evidence="2">The sequence shown here is derived from an EMBL/GenBank/DDBJ whole genome shotgun (WGS) entry which is preliminary data.</text>
</comment>
<feature type="region of interest" description="Disordered" evidence="1">
    <location>
        <begin position="1"/>
        <end position="33"/>
    </location>
</feature>
<accession>A0ABR1RFX7</accession>
<feature type="compositionally biased region" description="Basic and acidic residues" evidence="1">
    <location>
        <begin position="67"/>
        <end position="82"/>
    </location>
</feature>
<keyword evidence="3" id="KW-1185">Reference proteome</keyword>
<organism evidence="2 3">
    <name type="scientific">Apiospora marii</name>
    <dbReference type="NCBI Taxonomy" id="335849"/>
    <lineage>
        <taxon>Eukaryota</taxon>
        <taxon>Fungi</taxon>
        <taxon>Dikarya</taxon>
        <taxon>Ascomycota</taxon>
        <taxon>Pezizomycotina</taxon>
        <taxon>Sordariomycetes</taxon>
        <taxon>Xylariomycetidae</taxon>
        <taxon>Amphisphaeriales</taxon>
        <taxon>Apiosporaceae</taxon>
        <taxon>Apiospora</taxon>
    </lineage>
</organism>
<feature type="region of interest" description="Disordered" evidence="1">
    <location>
        <begin position="56"/>
        <end position="82"/>
    </location>
</feature>
<dbReference type="Proteomes" id="UP001396898">
    <property type="component" value="Unassembled WGS sequence"/>
</dbReference>
<proteinExistence type="predicted"/>
<protein>
    <submittedName>
        <fullName evidence="2">Uncharacterized protein</fullName>
    </submittedName>
</protein>
<evidence type="ECO:0000313" key="2">
    <source>
        <dbReference type="EMBL" id="KAK8009355.1"/>
    </source>
</evidence>
<reference evidence="2 3" key="1">
    <citation type="submission" date="2023-01" db="EMBL/GenBank/DDBJ databases">
        <title>Analysis of 21 Apiospora genomes using comparative genomics revels a genus with tremendous synthesis potential of carbohydrate active enzymes and secondary metabolites.</title>
        <authorList>
            <person name="Sorensen T."/>
        </authorList>
    </citation>
    <scope>NUCLEOTIDE SEQUENCE [LARGE SCALE GENOMIC DNA]</scope>
    <source>
        <strain evidence="2 3">CBS 20057</strain>
    </source>
</reference>
<evidence type="ECO:0000256" key="1">
    <source>
        <dbReference type="SAM" id="MobiDB-lite"/>
    </source>
</evidence>
<name>A0ABR1RFX7_9PEZI</name>